<sequence length="92" mass="10428">YNGATRDSPDSFLGGFSSHRGVRHFFHAKLNGAMLAINITFQRGWTHLWLEIDSQLVLKAFSNSCMVPWSLCLAWTNVASHWDSISFRVSNI</sequence>
<gene>
    <name evidence="2" type="ORF">glysoja_039085</name>
</gene>
<name>A0A0B2SG99_GLYSO</name>
<evidence type="ECO:0000313" key="2">
    <source>
        <dbReference type="EMBL" id="KHN43838.1"/>
    </source>
</evidence>
<evidence type="ECO:0000259" key="1">
    <source>
        <dbReference type="Pfam" id="PF13456"/>
    </source>
</evidence>
<dbReference type="Pfam" id="PF13456">
    <property type="entry name" value="RVT_3"/>
    <property type="match status" value="1"/>
</dbReference>
<dbReference type="EMBL" id="KN643612">
    <property type="protein sequence ID" value="KHN43838.1"/>
    <property type="molecule type" value="Genomic_DNA"/>
</dbReference>
<protein>
    <recommendedName>
        <fullName evidence="1">RNase H type-1 domain-containing protein</fullName>
    </recommendedName>
</protein>
<dbReference type="InterPro" id="IPR002156">
    <property type="entry name" value="RNaseH_domain"/>
</dbReference>
<feature type="non-terminal residue" evidence="2">
    <location>
        <position position="1"/>
    </location>
</feature>
<feature type="non-terminal residue" evidence="2">
    <location>
        <position position="92"/>
    </location>
</feature>
<dbReference type="GO" id="GO:0003676">
    <property type="term" value="F:nucleic acid binding"/>
    <property type="evidence" value="ECO:0007669"/>
    <property type="project" value="InterPro"/>
</dbReference>
<reference evidence="2" key="1">
    <citation type="submission" date="2014-07" db="EMBL/GenBank/DDBJ databases">
        <title>Identification of a novel salt tolerance gene in wild soybean by whole-genome sequencing.</title>
        <authorList>
            <person name="Lam H.-M."/>
            <person name="Qi X."/>
            <person name="Li M.-W."/>
            <person name="Liu X."/>
            <person name="Xie M."/>
            <person name="Ni M."/>
            <person name="Xu X."/>
        </authorList>
    </citation>
    <scope>NUCLEOTIDE SEQUENCE [LARGE SCALE GENOMIC DNA]</scope>
    <source>
        <tissue evidence="2">Root</tissue>
    </source>
</reference>
<dbReference type="GO" id="GO:0004523">
    <property type="term" value="F:RNA-DNA hybrid ribonuclease activity"/>
    <property type="evidence" value="ECO:0007669"/>
    <property type="project" value="InterPro"/>
</dbReference>
<accession>A0A0B2SG99</accession>
<proteinExistence type="predicted"/>
<dbReference type="AlphaFoldDB" id="A0A0B2SG99"/>
<organism evidence="2">
    <name type="scientific">Glycine soja</name>
    <name type="common">Wild soybean</name>
    <dbReference type="NCBI Taxonomy" id="3848"/>
    <lineage>
        <taxon>Eukaryota</taxon>
        <taxon>Viridiplantae</taxon>
        <taxon>Streptophyta</taxon>
        <taxon>Embryophyta</taxon>
        <taxon>Tracheophyta</taxon>
        <taxon>Spermatophyta</taxon>
        <taxon>Magnoliopsida</taxon>
        <taxon>eudicotyledons</taxon>
        <taxon>Gunneridae</taxon>
        <taxon>Pentapetalae</taxon>
        <taxon>rosids</taxon>
        <taxon>fabids</taxon>
        <taxon>Fabales</taxon>
        <taxon>Fabaceae</taxon>
        <taxon>Papilionoideae</taxon>
        <taxon>50 kb inversion clade</taxon>
        <taxon>NPAAA clade</taxon>
        <taxon>indigoferoid/millettioid clade</taxon>
        <taxon>Phaseoleae</taxon>
        <taxon>Glycine</taxon>
        <taxon>Glycine subgen. Soja</taxon>
    </lineage>
</organism>
<dbReference type="Proteomes" id="UP000053555">
    <property type="component" value="Unassembled WGS sequence"/>
</dbReference>
<feature type="domain" description="RNase H type-1" evidence="1">
    <location>
        <begin position="5"/>
        <end position="65"/>
    </location>
</feature>